<keyword evidence="2" id="KW-0732">Signal</keyword>
<evidence type="ECO:0008006" key="5">
    <source>
        <dbReference type="Google" id="ProtNLM"/>
    </source>
</evidence>
<keyword evidence="4" id="KW-1185">Reference proteome</keyword>
<feature type="region of interest" description="Disordered" evidence="1">
    <location>
        <begin position="88"/>
        <end position="119"/>
    </location>
</feature>
<protein>
    <recommendedName>
        <fullName evidence="5">Lipoprotein</fullName>
    </recommendedName>
</protein>
<evidence type="ECO:0000256" key="1">
    <source>
        <dbReference type="SAM" id="MobiDB-lite"/>
    </source>
</evidence>
<feature type="chain" id="PRO_5040905341" description="Lipoprotein" evidence="2">
    <location>
        <begin position="36"/>
        <end position="119"/>
    </location>
</feature>
<comment type="caution">
    <text evidence="3">The sequence shown here is derived from an EMBL/GenBank/DDBJ whole genome shotgun (WGS) entry which is preliminary data.</text>
</comment>
<name>A0A9W6P628_9ACTN</name>
<organism evidence="3 4">
    <name type="scientific">Nocardiopsis ansamitocini</name>
    <dbReference type="NCBI Taxonomy" id="1670832"/>
    <lineage>
        <taxon>Bacteria</taxon>
        <taxon>Bacillati</taxon>
        <taxon>Actinomycetota</taxon>
        <taxon>Actinomycetes</taxon>
        <taxon>Streptosporangiales</taxon>
        <taxon>Nocardiopsidaceae</taxon>
        <taxon>Nocardiopsis</taxon>
    </lineage>
</organism>
<dbReference type="RefSeq" id="WP_285759158.1">
    <property type="nucleotide sequence ID" value="NZ_BSQG01000003.1"/>
</dbReference>
<sequence>MARARSSIVSRTARARRTATALAVSLALLALPACSENRRTCGDYRKVGNNYQYDPDRGTHKREGGGFVYVGDCSSRSGGGGGGFWYTGGGASGNNNGSGSGGIGGSGSGNRGGGPGFGK</sequence>
<feature type="signal peptide" evidence="2">
    <location>
        <begin position="1"/>
        <end position="35"/>
    </location>
</feature>
<dbReference type="AlphaFoldDB" id="A0A9W6P628"/>
<accession>A0A9W6P628</accession>
<proteinExistence type="predicted"/>
<dbReference type="Proteomes" id="UP001165092">
    <property type="component" value="Unassembled WGS sequence"/>
</dbReference>
<gene>
    <name evidence="3" type="ORF">Nans01_22160</name>
</gene>
<dbReference type="EMBL" id="BSQG01000003">
    <property type="protein sequence ID" value="GLU47865.1"/>
    <property type="molecule type" value="Genomic_DNA"/>
</dbReference>
<evidence type="ECO:0000313" key="3">
    <source>
        <dbReference type="EMBL" id="GLU47865.1"/>
    </source>
</evidence>
<evidence type="ECO:0000313" key="4">
    <source>
        <dbReference type="Proteomes" id="UP001165092"/>
    </source>
</evidence>
<evidence type="ECO:0000256" key="2">
    <source>
        <dbReference type="SAM" id="SignalP"/>
    </source>
</evidence>
<reference evidence="3" key="1">
    <citation type="submission" date="2023-02" db="EMBL/GenBank/DDBJ databases">
        <title>Nocardiopsis ansamitocini NBRC 112285.</title>
        <authorList>
            <person name="Ichikawa N."/>
            <person name="Sato H."/>
            <person name="Tonouchi N."/>
        </authorList>
    </citation>
    <scope>NUCLEOTIDE SEQUENCE</scope>
    <source>
        <strain evidence="3">NBRC 112285</strain>
    </source>
</reference>